<dbReference type="InterPro" id="IPR011042">
    <property type="entry name" value="6-blade_b-propeller_TolB-like"/>
</dbReference>
<organism evidence="4 5">
    <name type="scientific">Zea mays</name>
    <name type="common">Maize</name>
    <dbReference type="NCBI Taxonomy" id="4577"/>
    <lineage>
        <taxon>Eukaryota</taxon>
        <taxon>Viridiplantae</taxon>
        <taxon>Streptophyta</taxon>
        <taxon>Embryophyta</taxon>
        <taxon>Tracheophyta</taxon>
        <taxon>Spermatophyta</taxon>
        <taxon>Magnoliopsida</taxon>
        <taxon>Liliopsida</taxon>
        <taxon>Poales</taxon>
        <taxon>Poaceae</taxon>
        <taxon>PACMAD clade</taxon>
        <taxon>Panicoideae</taxon>
        <taxon>Andropogonodae</taxon>
        <taxon>Andropogoneae</taxon>
        <taxon>Tripsacinae</taxon>
        <taxon>Zea</taxon>
    </lineage>
</organism>
<evidence type="ECO:0000313" key="4">
    <source>
        <dbReference type="EMBL" id="PWZ14838.1"/>
    </source>
</evidence>
<feature type="region of interest" description="Disordered" evidence="1">
    <location>
        <begin position="570"/>
        <end position="644"/>
    </location>
</feature>
<dbReference type="Pfam" id="PF23121">
    <property type="entry name" value="SPOC_AIPP2"/>
    <property type="match status" value="1"/>
</dbReference>
<dbReference type="ExpressionAtlas" id="A0A3L6E2Y8">
    <property type="expression patterns" value="baseline and differential"/>
</dbReference>
<feature type="compositionally biased region" description="Polar residues" evidence="1">
    <location>
        <begin position="252"/>
        <end position="264"/>
    </location>
</feature>
<evidence type="ECO:0000259" key="3">
    <source>
        <dbReference type="Pfam" id="PF23121"/>
    </source>
</evidence>
<feature type="chain" id="PRO_5018177979" evidence="2">
    <location>
        <begin position="18"/>
        <end position="830"/>
    </location>
</feature>
<sequence length="830" mass="93494">MASPVVVAATLLVPALATFCGTDPLRTDSMVDFPGFESHLVDLPDPVEMPTHADEWERLCGADVRFCGEELRGGPKASSLEYLPSEHICNRPLGLCFDKTGDLYIADAYFDLLKVRPEGGLATPLATEAEGVRFNFTNDLDLDDEGNIYFTYSSIHYQRRGSSLRMDGVVRFDGPAAVAGVSVVPQVGLITSFCLLVDVVRPFHIFKEFLLRYWSFVMGTRLIQADGEIWRVRRRVIAPALHQKQRQVHPASPSSMKQPSNMKSISPGRRDMQVQNQKRYAPMREGQPHVKQLSNRTATQVHATKRSATPSHDQASIDDINMDCEARSGGSMPIMHECRTSESVKVKMDYLIEHKAREKKIVNADKGEIKSQTELEPREKGTLCTSVFKTPNTYKLLEELRGGPKASSLEYLPSEHICNRPLGLCFDKTGDLYIADAYFDLLKVRPEGGLATPLATEAEGVRFNFTNDLDLDDEGNIYFTYSSIHYQRRGSSLRMDGVVRFDGPAAVAGVSVVPQVGLITSFCLLVDVVRPFHIFKEFLLRYWSFVMGTRLIQADGEIWRVRRRVIAPALHQKQRQVHPASPSSMKQPSNMKSISPGRRDMQVQNQKRYAPMREGQPHVKQLSNRTATQVHATKRSATPSHDQASIDDINMDCEARSGGSMPIMHECRTSESVKVKMDYLIEHKAREKKIVNADKGEIKSQTELEPREKGTLCTSDEDIGCKSEMGSLNQNKDVILTMVSTMQYSRRPTPTNCWRGCFHVFNAGEKLNLGEFKAYFPSKVSSRVIDIVKMMPTVLQLELLHRMDDWPTYCRFFATDPLSCKTINEYPFEL</sequence>
<dbReference type="PANTHER" id="PTHR10426">
    <property type="entry name" value="STRICTOSIDINE SYNTHASE-RELATED"/>
    <property type="match status" value="1"/>
</dbReference>
<feature type="compositionally biased region" description="Polar residues" evidence="1">
    <location>
        <begin position="621"/>
        <end position="643"/>
    </location>
</feature>
<dbReference type="AlphaFoldDB" id="A0A3L6E2Y8"/>
<feature type="region of interest" description="Disordered" evidence="1">
    <location>
        <begin position="241"/>
        <end position="315"/>
    </location>
</feature>
<comment type="caution">
    <text evidence="4">The sequence shown here is derived from an EMBL/GenBank/DDBJ whole genome shotgun (WGS) entry which is preliminary data.</text>
</comment>
<dbReference type="Proteomes" id="UP000251960">
    <property type="component" value="Chromosome 7"/>
</dbReference>
<feature type="signal peptide" evidence="2">
    <location>
        <begin position="1"/>
        <end position="17"/>
    </location>
</feature>
<dbReference type="Gene3D" id="2.120.10.30">
    <property type="entry name" value="TolB, C-terminal domain"/>
    <property type="match status" value="2"/>
</dbReference>
<dbReference type="SUPFAM" id="SSF63829">
    <property type="entry name" value="Calcium-dependent phosphotriesterase"/>
    <property type="match status" value="2"/>
</dbReference>
<feature type="domain" description="AIPP2-like SPOC-like" evidence="3">
    <location>
        <begin position="754"/>
        <end position="809"/>
    </location>
</feature>
<proteinExistence type="predicted"/>
<evidence type="ECO:0000256" key="2">
    <source>
        <dbReference type="SAM" id="SignalP"/>
    </source>
</evidence>
<name>A0A3L6E2Y8_MAIZE</name>
<dbReference type="InterPro" id="IPR056280">
    <property type="entry name" value="AIPP2-like_SPOC"/>
</dbReference>
<gene>
    <name evidence="4" type="primary">SSL3_2</name>
    <name evidence="4" type="ORF">Zm00014a_022004</name>
</gene>
<feature type="compositionally biased region" description="Polar residues" evidence="1">
    <location>
        <begin position="292"/>
        <end position="314"/>
    </location>
</feature>
<feature type="compositionally biased region" description="Polar residues" evidence="1">
    <location>
        <begin position="581"/>
        <end position="593"/>
    </location>
</feature>
<dbReference type="EMBL" id="NCVQ01000008">
    <property type="protein sequence ID" value="PWZ14838.1"/>
    <property type="molecule type" value="Genomic_DNA"/>
</dbReference>
<dbReference type="PANTHER" id="PTHR10426:SF106">
    <property type="entry name" value="PROTEIN STRICTOSIDINE SYNTHASE-LIKE 3"/>
    <property type="match status" value="1"/>
</dbReference>
<evidence type="ECO:0000313" key="5">
    <source>
        <dbReference type="Proteomes" id="UP000251960"/>
    </source>
</evidence>
<protein>
    <submittedName>
        <fullName evidence="4">Protein STRICTOSIDINE SYNTHASE-LIKE 3</fullName>
    </submittedName>
</protein>
<accession>A0A3L6E2Y8</accession>
<evidence type="ECO:0000256" key="1">
    <source>
        <dbReference type="SAM" id="MobiDB-lite"/>
    </source>
</evidence>
<reference evidence="4 5" key="1">
    <citation type="journal article" date="2018" name="Nat. Genet.">
        <title>Extensive intraspecific gene order and gene structural variations between Mo17 and other maize genomes.</title>
        <authorList>
            <person name="Sun S."/>
            <person name="Zhou Y."/>
            <person name="Chen J."/>
            <person name="Shi J."/>
            <person name="Zhao H."/>
            <person name="Zhao H."/>
            <person name="Song W."/>
            <person name="Zhang M."/>
            <person name="Cui Y."/>
            <person name="Dong X."/>
            <person name="Liu H."/>
            <person name="Ma X."/>
            <person name="Jiao Y."/>
            <person name="Wang B."/>
            <person name="Wei X."/>
            <person name="Stein J.C."/>
            <person name="Glaubitz J.C."/>
            <person name="Lu F."/>
            <person name="Yu G."/>
            <person name="Liang C."/>
            <person name="Fengler K."/>
            <person name="Li B."/>
            <person name="Rafalski A."/>
            <person name="Schnable P.S."/>
            <person name="Ware D.H."/>
            <person name="Buckler E.S."/>
            <person name="Lai J."/>
        </authorList>
    </citation>
    <scope>NUCLEOTIDE SEQUENCE [LARGE SCALE GENOMIC DNA]</scope>
    <source>
        <strain evidence="5">cv. Missouri 17</strain>
        <tissue evidence="4">Seedling</tissue>
    </source>
</reference>
<keyword evidence="2" id="KW-0732">Signal</keyword>